<dbReference type="Pfam" id="PF23500">
    <property type="entry name" value="DUF7133"/>
    <property type="match status" value="1"/>
</dbReference>
<evidence type="ECO:0000256" key="1">
    <source>
        <dbReference type="ARBA" id="ARBA00022617"/>
    </source>
</evidence>
<organism evidence="8 9">
    <name type="scientific">Gemmata massiliana</name>
    <dbReference type="NCBI Taxonomy" id="1210884"/>
    <lineage>
        <taxon>Bacteria</taxon>
        <taxon>Pseudomonadati</taxon>
        <taxon>Planctomycetota</taxon>
        <taxon>Planctomycetia</taxon>
        <taxon>Gemmatales</taxon>
        <taxon>Gemmataceae</taxon>
        <taxon>Gemmata</taxon>
    </lineage>
</organism>
<dbReference type="InterPro" id="IPR011042">
    <property type="entry name" value="6-blade_b-propeller_TolB-like"/>
</dbReference>
<evidence type="ECO:0000256" key="4">
    <source>
        <dbReference type="PROSITE-ProRule" id="PRU00433"/>
    </source>
</evidence>
<feature type="signal peptide" evidence="6">
    <location>
        <begin position="1"/>
        <end position="29"/>
    </location>
</feature>
<dbReference type="InterPro" id="IPR009056">
    <property type="entry name" value="Cyt_c-like_dom"/>
</dbReference>
<gene>
    <name evidence="8" type="ORF">SOIL9_15210</name>
</gene>
<dbReference type="Pfam" id="PF06283">
    <property type="entry name" value="ThuA"/>
    <property type="match status" value="1"/>
</dbReference>
<feature type="region of interest" description="Disordered" evidence="5">
    <location>
        <begin position="887"/>
        <end position="907"/>
    </location>
</feature>
<dbReference type="NCBIfam" id="TIGR02603">
    <property type="entry name" value="CxxCH_TIGR02603"/>
    <property type="match status" value="1"/>
</dbReference>
<dbReference type="SUPFAM" id="SSF52317">
    <property type="entry name" value="Class I glutamine amidotransferase-like"/>
    <property type="match status" value="1"/>
</dbReference>
<evidence type="ECO:0000256" key="6">
    <source>
        <dbReference type="SAM" id="SignalP"/>
    </source>
</evidence>
<dbReference type="GO" id="GO:0020037">
    <property type="term" value="F:heme binding"/>
    <property type="evidence" value="ECO:0007669"/>
    <property type="project" value="InterPro"/>
</dbReference>
<keyword evidence="2 4" id="KW-0479">Metal-binding</keyword>
<accession>A0A6P2D555</accession>
<feature type="chain" id="PRO_5026929117" description="Cytochrome c domain-containing protein" evidence="6">
    <location>
        <begin position="30"/>
        <end position="1376"/>
    </location>
</feature>
<evidence type="ECO:0000313" key="9">
    <source>
        <dbReference type="Proteomes" id="UP000464178"/>
    </source>
</evidence>
<evidence type="ECO:0000313" key="8">
    <source>
        <dbReference type="EMBL" id="VTR96193.1"/>
    </source>
</evidence>
<evidence type="ECO:0000256" key="3">
    <source>
        <dbReference type="ARBA" id="ARBA00023004"/>
    </source>
</evidence>
<dbReference type="Proteomes" id="UP000464178">
    <property type="component" value="Chromosome"/>
</dbReference>
<dbReference type="PROSITE" id="PS51007">
    <property type="entry name" value="CYTC"/>
    <property type="match status" value="1"/>
</dbReference>
<dbReference type="SUPFAM" id="SSF46626">
    <property type="entry name" value="Cytochrome c"/>
    <property type="match status" value="1"/>
</dbReference>
<keyword evidence="6" id="KW-0732">Signal</keyword>
<dbReference type="GO" id="GO:0046872">
    <property type="term" value="F:metal ion binding"/>
    <property type="evidence" value="ECO:0007669"/>
    <property type="project" value="UniProtKB-KW"/>
</dbReference>
<dbReference type="KEGG" id="gms:SOIL9_15210"/>
<feature type="domain" description="Cytochrome c" evidence="7">
    <location>
        <begin position="978"/>
        <end position="1113"/>
    </location>
</feature>
<dbReference type="Gene3D" id="1.10.760.10">
    <property type="entry name" value="Cytochrome c-like domain"/>
    <property type="match status" value="1"/>
</dbReference>
<dbReference type="InterPro" id="IPR029062">
    <property type="entry name" value="Class_I_gatase-like"/>
</dbReference>
<dbReference type="InterPro" id="IPR011041">
    <property type="entry name" value="Quinoprot_gluc/sorb_DH_b-prop"/>
</dbReference>
<dbReference type="InterPro" id="IPR013427">
    <property type="entry name" value="Haem-bd_dom_put"/>
</dbReference>
<evidence type="ECO:0000256" key="2">
    <source>
        <dbReference type="ARBA" id="ARBA00022723"/>
    </source>
</evidence>
<dbReference type="InterPro" id="IPR029010">
    <property type="entry name" value="ThuA-like"/>
</dbReference>
<dbReference type="SUPFAM" id="SSF50952">
    <property type="entry name" value="Soluble quinoprotein glucose dehydrogenase"/>
    <property type="match status" value="1"/>
</dbReference>
<dbReference type="Gene3D" id="2.120.10.30">
    <property type="entry name" value="TolB, C-terminal domain"/>
    <property type="match status" value="1"/>
</dbReference>
<proteinExistence type="predicted"/>
<dbReference type="RefSeq" id="WP_162670513.1">
    <property type="nucleotide sequence ID" value="NZ_LR593886.1"/>
</dbReference>
<keyword evidence="3 4" id="KW-0408">Iron</keyword>
<keyword evidence="1 4" id="KW-0349">Heme</keyword>
<dbReference type="Gene3D" id="3.40.50.880">
    <property type="match status" value="1"/>
</dbReference>
<keyword evidence="9" id="KW-1185">Reference proteome</keyword>
<protein>
    <recommendedName>
        <fullName evidence="7">Cytochrome c domain-containing protein</fullName>
    </recommendedName>
</protein>
<dbReference type="PANTHER" id="PTHR33546">
    <property type="entry name" value="LARGE, MULTIFUNCTIONAL SECRETED PROTEIN-RELATED"/>
    <property type="match status" value="1"/>
</dbReference>
<name>A0A6P2D555_9BACT</name>
<sequence length="1376" mass="150125">MNRHNAPWSLPALLLGALLLVGTDRPAAAIENWADPKLPVSDGLELWLDAGRANGEKLVPHDGKLDTWYDASGKGRHLKQPKEDARPTRLPAGASAVVRFDGLDDHMRAVKQALELKEFTIFVVAAPRQNPGEFRAALAFNAAGGRDFETGLTLDQGPGATKSFNALNVEGRGFGTWQNLLKGDHPLGELRALEVTGDAKAVRLTVDNKPAGERARDGKPVSLDEITLGARYYTLGAGAQQVRGFGRWDVAEVLVYNRALPVDDAKKVRAYLDAKYANLRQSLPPDTDGAPLVVVKDPPAVQTLVPGFTARELPLDLTNINNVLYRPDGTLLALAYNGVVWRLRDTDGDGLEDKAEVFWDSKGTLRSPIGMDLTPPGYKHGDGVFVVAKTRCALIVDTDGDGKADKEIVIADGWKESFHAVDGLGVAFDTRDGSVYYGRGTYNFADPLLKDKDGKPQYKITDEAGAIVRVAPDFKTREVVATGIRFPVGLRFNKAGDLFCTDQEGATWVPDGNPFDELLHIDLKKVRHYGFPPRHPKHLPDVIDEPSTFDYGPQHQSTCGFCFNEPVKDGGPVFGPKSWAGDAIVTGESRGKLYRTQLVKTPAGYVAKNQLLACLQMLTIDCCVSPDGALVVACHSGGPGWGSGPTGKGKLYKITYTDKEHPQPVLVYPAGAREVRVEFDRPVDPQLLRDVLAQSKLTAGKFVRAGDRFEALWPGYAAVQAQKLTPRFDVKIHSAQLTPDRRTLVLATDPLRAAVHYALTLPGMGRPPAPAKGVVTQHAQIDLDFDLSGVEATWADKDGKAVWAGWLPSLDLAVARRFTEGSATHDALWAAMKVRGAAGKLTLKTQLNLTDMLRPAVQPGSTLDHEFPPETVSLAYETHAEAELTAPAATRQQSQRNGGITKGTIGFAPKRGRTAPFEVALANNANLNDFPFSLTWSTAEDARARPFQLHRALVPWADATADAGKPVELPRPKELDGGSWARGRKVFFGETAGCAKCHTVSSQGGDIGPDLTNLIHRDYPSVVRDITQPSFAINPDHVAYVVRLTDDRTVTGVVRTIEGKLHIGDKDGKTTVVDKKDVAEVRASPISVMPDDLLKKLTPEQTKDLLTFLLTPGPSMPRDYTGDEKRPKPRTRAEVNAVLAGAPNPPEKTRKVRVVLVAGAKDHGPGEHDYPAWLKAWGELLAAADNIEVVTATDWPAKDEFQKADAMVFYQYGDWDAKRAADIDAFLERGGGLTYIHWAVAGRKDSDEFAKRIGLAAKLIKFRHGALDLDFSSAKHPVTRNLGKLKLVDESYWKMTGELPKGRVLGWGKEDNEPQPLFWSLERGKGRVFVSIPGHFSWSFDDPLFRALLLRGIAWTAKEPVDRFNDLVWPGADIAK</sequence>
<reference evidence="8 9" key="1">
    <citation type="submission" date="2019-05" db="EMBL/GenBank/DDBJ databases">
        <authorList>
            <consortium name="Science for Life Laboratories"/>
        </authorList>
    </citation>
    <scope>NUCLEOTIDE SEQUENCE [LARGE SCALE GENOMIC DNA]</scope>
    <source>
        <strain evidence="8">Soil9</strain>
    </source>
</reference>
<dbReference type="PANTHER" id="PTHR33546:SF1">
    <property type="entry name" value="LARGE, MULTIFUNCTIONAL SECRETED PROTEIN"/>
    <property type="match status" value="1"/>
</dbReference>
<dbReference type="EMBL" id="LR593886">
    <property type="protein sequence ID" value="VTR96193.1"/>
    <property type="molecule type" value="Genomic_DNA"/>
</dbReference>
<evidence type="ECO:0000256" key="5">
    <source>
        <dbReference type="SAM" id="MobiDB-lite"/>
    </source>
</evidence>
<dbReference type="InterPro" id="IPR036909">
    <property type="entry name" value="Cyt_c-like_dom_sf"/>
</dbReference>
<dbReference type="InterPro" id="IPR055557">
    <property type="entry name" value="DUF7133"/>
</dbReference>
<evidence type="ECO:0000259" key="7">
    <source>
        <dbReference type="PROSITE" id="PS51007"/>
    </source>
</evidence>
<dbReference type="GO" id="GO:0009055">
    <property type="term" value="F:electron transfer activity"/>
    <property type="evidence" value="ECO:0007669"/>
    <property type="project" value="InterPro"/>
</dbReference>